<dbReference type="InterPro" id="IPR053150">
    <property type="entry name" value="Teicoplanin_resist-assoc"/>
</dbReference>
<dbReference type="InterPro" id="IPR006976">
    <property type="entry name" value="VanZ-like"/>
</dbReference>
<evidence type="ECO:0000256" key="1">
    <source>
        <dbReference type="SAM" id="MobiDB-lite"/>
    </source>
</evidence>
<dbReference type="EMBL" id="DXDC01000309">
    <property type="protein sequence ID" value="HIY66629.1"/>
    <property type="molecule type" value="Genomic_DNA"/>
</dbReference>
<comment type="caution">
    <text evidence="4">The sequence shown here is derived from an EMBL/GenBank/DDBJ whole genome shotgun (WGS) entry which is preliminary data.</text>
</comment>
<accession>A0A9D1YVJ5</accession>
<dbReference type="Pfam" id="PF04892">
    <property type="entry name" value="VanZ"/>
    <property type="match status" value="1"/>
</dbReference>
<feature type="region of interest" description="Disordered" evidence="1">
    <location>
        <begin position="378"/>
        <end position="401"/>
    </location>
</feature>
<feature type="transmembrane region" description="Helical" evidence="2">
    <location>
        <begin position="6"/>
        <end position="30"/>
    </location>
</feature>
<feature type="transmembrane region" description="Helical" evidence="2">
    <location>
        <begin position="37"/>
        <end position="59"/>
    </location>
</feature>
<proteinExistence type="predicted"/>
<evidence type="ECO:0000256" key="2">
    <source>
        <dbReference type="SAM" id="Phobius"/>
    </source>
</evidence>
<feature type="transmembrane region" description="Helical" evidence="2">
    <location>
        <begin position="104"/>
        <end position="123"/>
    </location>
</feature>
<feature type="transmembrane region" description="Helical" evidence="2">
    <location>
        <begin position="299"/>
        <end position="316"/>
    </location>
</feature>
<dbReference type="PANTHER" id="PTHR36834:SF1">
    <property type="entry name" value="INTEGRAL MEMBRANE PROTEIN"/>
    <property type="match status" value="1"/>
</dbReference>
<evidence type="ECO:0000313" key="5">
    <source>
        <dbReference type="Proteomes" id="UP000824005"/>
    </source>
</evidence>
<feature type="transmembrane region" description="Helical" evidence="2">
    <location>
        <begin position="336"/>
        <end position="359"/>
    </location>
</feature>
<dbReference type="Proteomes" id="UP000824005">
    <property type="component" value="Unassembled WGS sequence"/>
</dbReference>
<name>A0A9D1YVJ5_9MICO</name>
<dbReference type="PANTHER" id="PTHR36834">
    <property type="entry name" value="MEMBRANE PROTEIN-RELATED"/>
    <property type="match status" value="1"/>
</dbReference>
<sequence>MLNTYATTAGLAFLGAGFVAFVIALPYLIFHWRRTGTFGWGSTIILFGTIVYAFALAGYTMLPFPSDWGATCAHPMRSNLRPFAFVDDIRFALDGTSGASLRQVVAQLGLNVLLFIPLGVFVQQLVTKRWFLTVVAGAAVSLLIEVTQLTAAFGLFPCQWRVFDADDLLMNTAGAAIGALIAPILRLMPGQPSTDRKTRLTARPYTRWRSISAVLIDLLTIGFVPQFFAAVATITARYVTGRISISDEFGMRVYFGVLLVTLAVQLTLVLARGTTVGEWVTWTSVTHVEGGRAGFWRRLLRFSTSILPAAVWMTASDAREAVVAGDGVIAELVVDLAFWLVQLTAVPFAIAWIIVLIASHRTLTDVFAKTRQVDARMPSTAVPRPATRAGETDGEATLSPH</sequence>
<dbReference type="AlphaFoldDB" id="A0A9D1YVJ5"/>
<feature type="domain" description="VanZ-like" evidence="3">
    <location>
        <begin position="50"/>
        <end position="185"/>
    </location>
</feature>
<evidence type="ECO:0000313" key="4">
    <source>
        <dbReference type="EMBL" id="HIY66629.1"/>
    </source>
</evidence>
<feature type="transmembrane region" description="Helical" evidence="2">
    <location>
        <begin position="253"/>
        <end position="271"/>
    </location>
</feature>
<keyword evidence="2" id="KW-0472">Membrane</keyword>
<feature type="transmembrane region" description="Helical" evidence="2">
    <location>
        <begin position="130"/>
        <end position="156"/>
    </location>
</feature>
<reference evidence="4" key="1">
    <citation type="journal article" date="2021" name="PeerJ">
        <title>Extensive microbial diversity within the chicken gut microbiome revealed by metagenomics and culture.</title>
        <authorList>
            <person name="Gilroy R."/>
            <person name="Ravi A."/>
            <person name="Getino M."/>
            <person name="Pursley I."/>
            <person name="Horton D.L."/>
            <person name="Alikhan N.F."/>
            <person name="Baker D."/>
            <person name="Gharbi K."/>
            <person name="Hall N."/>
            <person name="Watson M."/>
            <person name="Adriaenssens E.M."/>
            <person name="Foster-Nyarko E."/>
            <person name="Jarju S."/>
            <person name="Secka A."/>
            <person name="Antonio M."/>
            <person name="Oren A."/>
            <person name="Chaudhuri R.R."/>
            <person name="La Ragione R."/>
            <person name="Hildebrand F."/>
            <person name="Pallen M.J."/>
        </authorList>
    </citation>
    <scope>NUCLEOTIDE SEQUENCE</scope>
    <source>
        <strain evidence="4">ChiGjej1B1-98</strain>
    </source>
</reference>
<organism evidence="4 5">
    <name type="scientific">Candidatus Agrococcus pullicola</name>
    <dbReference type="NCBI Taxonomy" id="2838429"/>
    <lineage>
        <taxon>Bacteria</taxon>
        <taxon>Bacillati</taxon>
        <taxon>Actinomycetota</taxon>
        <taxon>Actinomycetes</taxon>
        <taxon>Micrococcales</taxon>
        <taxon>Microbacteriaceae</taxon>
        <taxon>Agrococcus</taxon>
    </lineage>
</organism>
<keyword evidence="2" id="KW-1133">Transmembrane helix</keyword>
<feature type="transmembrane region" description="Helical" evidence="2">
    <location>
        <begin position="210"/>
        <end position="233"/>
    </location>
</feature>
<protein>
    <submittedName>
        <fullName evidence="4">VanZ family protein</fullName>
    </submittedName>
</protein>
<reference evidence="4" key="2">
    <citation type="submission" date="2021-04" db="EMBL/GenBank/DDBJ databases">
        <authorList>
            <person name="Gilroy R."/>
        </authorList>
    </citation>
    <scope>NUCLEOTIDE SEQUENCE</scope>
    <source>
        <strain evidence="4">ChiGjej1B1-98</strain>
    </source>
</reference>
<gene>
    <name evidence="4" type="ORF">H9830_10170</name>
</gene>
<keyword evidence="2" id="KW-0812">Transmembrane</keyword>
<feature type="transmembrane region" description="Helical" evidence="2">
    <location>
        <begin position="168"/>
        <end position="189"/>
    </location>
</feature>
<evidence type="ECO:0000259" key="3">
    <source>
        <dbReference type="Pfam" id="PF04892"/>
    </source>
</evidence>